<dbReference type="Gramene" id="BGIOSGA028633-TA">
    <property type="protein sequence ID" value="BGIOSGA028633-PA"/>
    <property type="gene ID" value="BGIOSGA028633"/>
</dbReference>
<organism evidence="1 2">
    <name type="scientific">Oryza sativa subsp. indica</name>
    <name type="common">Rice</name>
    <dbReference type="NCBI Taxonomy" id="39946"/>
    <lineage>
        <taxon>Eukaryota</taxon>
        <taxon>Viridiplantae</taxon>
        <taxon>Streptophyta</taxon>
        <taxon>Embryophyta</taxon>
        <taxon>Tracheophyta</taxon>
        <taxon>Spermatophyta</taxon>
        <taxon>Magnoliopsida</taxon>
        <taxon>Liliopsida</taxon>
        <taxon>Poales</taxon>
        <taxon>Poaceae</taxon>
        <taxon>BOP clade</taxon>
        <taxon>Oryzoideae</taxon>
        <taxon>Oryzeae</taxon>
        <taxon>Oryzinae</taxon>
        <taxon>Oryza</taxon>
        <taxon>Oryza sativa</taxon>
    </lineage>
</organism>
<evidence type="ECO:0000313" key="2">
    <source>
        <dbReference type="Proteomes" id="UP000007015"/>
    </source>
</evidence>
<name>A2YV14_ORYSI</name>
<protein>
    <submittedName>
        <fullName evidence="1">Uncharacterized protein</fullName>
    </submittedName>
</protein>
<proteinExistence type="predicted"/>
<reference evidence="1 2" key="1">
    <citation type="journal article" date="2005" name="PLoS Biol.">
        <title>The genomes of Oryza sativa: a history of duplications.</title>
        <authorList>
            <person name="Yu J."/>
            <person name="Wang J."/>
            <person name="Lin W."/>
            <person name="Li S."/>
            <person name="Li H."/>
            <person name="Zhou J."/>
            <person name="Ni P."/>
            <person name="Dong W."/>
            <person name="Hu S."/>
            <person name="Zeng C."/>
            <person name="Zhang J."/>
            <person name="Zhang Y."/>
            <person name="Li R."/>
            <person name="Xu Z."/>
            <person name="Li S."/>
            <person name="Li X."/>
            <person name="Zheng H."/>
            <person name="Cong L."/>
            <person name="Lin L."/>
            <person name="Yin J."/>
            <person name="Geng J."/>
            <person name="Li G."/>
            <person name="Shi J."/>
            <person name="Liu J."/>
            <person name="Lv H."/>
            <person name="Li J."/>
            <person name="Wang J."/>
            <person name="Deng Y."/>
            <person name="Ran L."/>
            <person name="Shi X."/>
            <person name="Wang X."/>
            <person name="Wu Q."/>
            <person name="Li C."/>
            <person name="Ren X."/>
            <person name="Wang J."/>
            <person name="Wang X."/>
            <person name="Li D."/>
            <person name="Liu D."/>
            <person name="Zhang X."/>
            <person name="Ji Z."/>
            <person name="Zhao W."/>
            <person name="Sun Y."/>
            <person name="Zhang Z."/>
            <person name="Bao J."/>
            <person name="Han Y."/>
            <person name="Dong L."/>
            <person name="Ji J."/>
            <person name="Chen P."/>
            <person name="Wu S."/>
            <person name="Liu J."/>
            <person name="Xiao Y."/>
            <person name="Bu D."/>
            <person name="Tan J."/>
            <person name="Yang L."/>
            <person name="Ye C."/>
            <person name="Zhang J."/>
            <person name="Xu J."/>
            <person name="Zhou Y."/>
            <person name="Yu Y."/>
            <person name="Zhang B."/>
            <person name="Zhuang S."/>
            <person name="Wei H."/>
            <person name="Liu B."/>
            <person name="Lei M."/>
            <person name="Yu H."/>
            <person name="Li Y."/>
            <person name="Xu H."/>
            <person name="Wei S."/>
            <person name="He X."/>
            <person name="Fang L."/>
            <person name="Zhang Z."/>
            <person name="Zhang Y."/>
            <person name="Huang X."/>
            <person name="Su Z."/>
            <person name="Tong W."/>
            <person name="Li J."/>
            <person name="Tong Z."/>
            <person name="Li S."/>
            <person name="Ye J."/>
            <person name="Wang L."/>
            <person name="Fang L."/>
            <person name="Lei T."/>
            <person name="Chen C."/>
            <person name="Chen H."/>
            <person name="Xu Z."/>
            <person name="Li H."/>
            <person name="Huang H."/>
            <person name="Zhang F."/>
            <person name="Xu H."/>
            <person name="Li N."/>
            <person name="Zhao C."/>
            <person name="Li S."/>
            <person name="Dong L."/>
            <person name="Huang Y."/>
            <person name="Li L."/>
            <person name="Xi Y."/>
            <person name="Qi Q."/>
            <person name="Li W."/>
            <person name="Zhang B."/>
            <person name="Hu W."/>
            <person name="Zhang Y."/>
            <person name="Tian X."/>
            <person name="Jiao Y."/>
            <person name="Liang X."/>
            <person name="Jin J."/>
            <person name="Gao L."/>
            <person name="Zheng W."/>
            <person name="Hao B."/>
            <person name="Liu S."/>
            <person name="Wang W."/>
            <person name="Yuan L."/>
            <person name="Cao M."/>
            <person name="McDermott J."/>
            <person name="Samudrala R."/>
            <person name="Wang J."/>
            <person name="Wong G.K."/>
            <person name="Yang H."/>
        </authorList>
    </citation>
    <scope>NUCLEOTIDE SEQUENCE [LARGE SCALE GENOMIC DNA]</scope>
    <source>
        <strain evidence="2">cv. 93-11</strain>
    </source>
</reference>
<dbReference type="AlphaFoldDB" id="A2YV14"/>
<sequence length="210" mass="23149">MARRAAEKAAALRQGLTAGDGEARRTGALWRTDAWRQRAAASVATASVARTWPSSAPWLRWRRCRVAAAAGGGGERLHRHCDLCIAFDRFVAVDWFLVDVCAGLSWIHGDGSVENRTCRPWPAAAAMALWGSASRRTTAAAWRLRRSSQHARRALAARNSWCCWSCSAASSLVRHDRPSHHHRRRFPTPQPAEAAAAVEVGWGFQFPKMA</sequence>
<accession>A2YV14</accession>
<dbReference type="EMBL" id="CM000133">
    <property type="protein sequence ID" value="EAZ06925.1"/>
    <property type="molecule type" value="Genomic_DNA"/>
</dbReference>
<dbReference type="HOGENOM" id="CLU_127339_1_0_1"/>
<gene>
    <name evidence="1" type="ORF">OsI_29164</name>
</gene>
<evidence type="ECO:0000313" key="1">
    <source>
        <dbReference type="EMBL" id="EAZ06925.1"/>
    </source>
</evidence>
<dbReference type="Proteomes" id="UP000007015">
    <property type="component" value="Chromosome 8"/>
</dbReference>
<keyword evidence="2" id="KW-1185">Reference proteome</keyword>